<evidence type="ECO:0000256" key="11">
    <source>
        <dbReference type="ARBA" id="ARBA00022777"/>
    </source>
</evidence>
<accession>A0A934IIJ2</accession>
<keyword evidence="17" id="KW-0548">Nucleotidyltransferase</keyword>
<keyword evidence="12 14" id="KW-0067">ATP-binding</keyword>
<evidence type="ECO:0000256" key="6">
    <source>
        <dbReference type="ARBA" id="ARBA00005159"/>
    </source>
</evidence>
<evidence type="ECO:0000313" key="17">
    <source>
        <dbReference type="EMBL" id="MBJ3774347.1"/>
    </source>
</evidence>
<dbReference type="GO" id="GO:0008820">
    <property type="term" value="F:cobinamide phosphate guanylyltransferase activity"/>
    <property type="evidence" value="ECO:0007669"/>
    <property type="project" value="UniProtKB-UniRule"/>
</dbReference>
<evidence type="ECO:0000256" key="7">
    <source>
        <dbReference type="ARBA" id="ARBA00007490"/>
    </source>
</evidence>
<dbReference type="PANTHER" id="PTHR34848">
    <property type="match status" value="1"/>
</dbReference>
<dbReference type="GO" id="GO:0009236">
    <property type="term" value="P:cobalamin biosynthetic process"/>
    <property type="evidence" value="ECO:0007669"/>
    <property type="project" value="UniProtKB-UniRule"/>
</dbReference>
<evidence type="ECO:0000256" key="4">
    <source>
        <dbReference type="ARBA" id="ARBA00003889"/>
    </source>
</evidence>
<feature type="binding site" evidence="16">
    <location>
        <begin position="33"/>
        <end position="40"/>
    </location>
    <ligand>
        <name>GTP</name>
        <dbReference type="ChEBI" id="CHEBI:37565"/>
    </ligand>
</feature>
<dbReference type="GO" id="GO:0005525">
    <property type="term" value="F:GTP binding"/>
    <property type="evidence" value="ECO:0007669"/>
    <property type="project" value="UniProtKB-UniRule"/>
</dbReference>
<evidence type="ECO:0000256" key="9">
    <source>
        <dbReference type="ARBA" id="ARBA00022679"/>
    </source>
</evidence>
<comment type="catalytic activity">
    <reaction evidence="2 14">
        <text>adenosylcob(III)inamide phosphate + GTP + H(+) = adenosylcob(III)inamide-GDP + diphosphate</text>
        <dbReference type="Rhea" id="RHEA:22712"/>
        <dbReference type="ChEBI" id="CHEBI:15378"/>
        <dbReference type="ChEBI" id="CHEBI:33019"/>
        <dbReference type="ChEBI" id="CHEBI:37565"/>
        <dbReference type="ChEBI" id="CHEBI:58502"/>
        <dbReference type="ChEBI" id="CHEBI:60487"/>
        <dbReference type="EC" id="2.7.7.62"/>
    </reaction>
</comment>
<dbReference type="CDD" id="cd00544">
    <property type="entry name" value="CobU"/>
    <property type="match status" value="1"/>
</dbReference>
<evidence type="ECO:0000256" key="5">
    <source>
        <dbReference type="ARBA" id="ARBA00004692"/>
    </source>
</evidence>
<organism evidence="17 18">
    <name type="scientific">Acuticoccus mangrovi</name>
    <dbReference type="NCBI Taxonomy" id="2796142"/>
    <lineage>
        <taxon>Bacteria</taxon>
        <taxon>Pseudomonadati</taxon>
        <taxon>Pseudomonadota</taxon>
        <taxon>Alphaproteobacteria</taxon>
        <taxon>Hyphomicrobiales</taxon>
        <taxon>Amorphaceae</taxon>
        <taxon>Acuticoccus</taxon>
    </lineage>
</organism>
<dbReference type="GO" id="GO:0043752">
    <property type="term" value="F:adenosylcobinamide kinase activity"/>
    <property type="evidence" value="ECO:0007669"/>
    <property type="project" value="UniProtKB-EC"/>
</dbReference>
<sequence length="200" mass="21517">MTPWRCGDIATLWPTCNSGSQLVSEQPFILVLGGARSGKSGYAERLARAGGRPVTYLATAGPARDAEMAARIAAHQARRPPEWVTLEVTHALDEAIRTARDILLIDCLTLWLTNLMLDEHDIDGATQSVVAALDARRAPVIAVANEVGEGIVPATPLGRAFRDRQGMLNQRLARAADTVVKMVAGYPLVVKPNPHPEPTL</sequence>
<dbReference type="InterPro" id="IPR003203">
    <property type="entry name" value="CobU/CobP"/>
</dbReference>
<evidence type="ECO:0000256" key="2">
    <source>
        <dbReference type="ARBA" id="ARBA00000711"/>
    </source>
</evidence>
<evidence type="ECO:0000256" key="14">
    <source>
        <dbReference type="PIRNR" id="PIRNR006135"/>
    </source>
</evidence>
<keyword evidence="10 14" id="KW-0547">Nucleotide-binding</keyword>
<dbReference type="NCBIfam" id="NF004469">
    <property type="entry name" value="PRK05800.1"/>
    <property type="match status" value="1"/>
</dbReference>
<evidence type="ECO:0000256" key="8">
    <source>
        <dbReference type="ARBA" id="ARBA00022573"/>
    </source>
</evidence>
<comment type="catalytic activity">
    <reaction evidence="3">
        <text>adenosylcob(III)inamide + GTP = adenosylcob(III)inamide phosphate + GDP + H(+)</text>
        <dbReference type="Rhea" id="RHEA:15765"/>
        <dbReference type="ChEBI" id="CHEBI:2480"/>
        <dbReference type="ChEBI" id="CHEBI:15378"/>
        <dbReference type="ChEBI" id="CHEBI:37565"/>
        <dbReference type="ChEBI" id="CHEBI:58189"/>
        <dbReference type="ChEBI" id="CHEBI:58502"/>
        <dbReference type="EC" id="2.7.1.156"/>
    </reaction>
</comment>
<comment type="function">
    <text evidence="4 14">Catalyzes ATP-dependent phosphorylation of adenosylcobinamide and addition of GMP to adenosylcobinamide phosphate.</text>
</comment>
<keyword evidence="11 14" id="KW-0418">Kinase</keyword>
<dbReference type="PANTHER" id="PTHR34848:SF1">
    <property type="entry name" value="BIFUNCTIONAL ADENOSYLCOBALAMIN BIOSYNTHESIS PROTEIN COBU"/>
    <property type="match status" value="1"/>
</dbReference>
<dbReference type="EC" id="2.7.1.156" evidence="14"/>
<reference evidence="17" key="1">
    <citation type="submission" date="2020-12" db="EMBL/GenBank/DDBJ databases">
        <title>Bacterial taxonomy.</title>
        <authorList>
            <person name="Pan X."/>
        </authorList>
    </citation>
    <scope>NUCLEOTIDE SEQUENCE</scope>
    <source>
        <strain evidence="17">B2012</strain>
    </source>
</reference>
<feature type="binding site" evidence="16">
    <location>
        <position position="87"/>
    </location>
    <ligand>
        <name>GTP</name>
        <dbReference type="ChEBI" id="CHEBI:37565"/>
    </ligand>
</feature>
<protein>
    <recommendedName>
        <fullName evidence="14">Bifunctional adenosylcobalamin biosynthesis protein</fullName>
        <ecNumber evidence="14">2.7.1.156</ecNumber>
        <ecNumber evidence="14">2.7.7.62</ecNumber>
    </recommendedName>
</protein>
<dbReference type="PIRSF" id="PIRSF006135">
    <property type="entry name" value="CobU"/>
    <property type="match status" value="1"/>
</dbReference>
<evidence type="ECO:0000256" key="12">
    <source>
        <dbReference type="ARBA" id="ARBA00022840"/>
    </source>
</evidence>
<evidence type="ECO:0000256" key="13">
    <source>
        <dbReference type="ARBA" id="ARBA00023134"/>
    </source>
</evidence>
<dbReference type="SUPFAM" id="SSF52540">
    <property type="entry name" value="P-loop containing nucleoside triphosphate hydrolases"/>
    <property type="match status" value="1"/>
</dbReference>
<evidence type="ECO:0000256" key="15">
    <source>
        <dbReference type="PIRSR" id="PIRSR006135-1"/>
    </source>
</evidence>
<gene>
    <name evidence="17" type="primary">cobU</name>
    <name evidence="17" type="ORF">JCR33_01525</name>
</gene>
<comment type="pathway">
    <text evidence="6 14">Cofactor biosynthesis; adenosylcobalamin biosynthesis; adenosylcobalamin from cob(II)yrinate a,c-diamide: step 5/7.</text>
</comment>
<evidence type="ECO:0000313" key="18">
    <source>
        <dbReference type="Proteomes" id="UP000609531"/>
    </source>
</evidence>
<feature type="binding site" evidence="16">
    <location>
        <position position="106"/>
    </location>
    <ligand>
        <name>GTP</name>
        <dbReference type="ChEBI" id="CHEBI:37565"/>
    </ligand>
</feature>
<feature type="binding site" evidence="16">
    <location>
        <begin position="58"/>
        <end position="60"/>
    </location>
    <ligand>
        <name>GTP</name>
        <dbReference type="ChEBI" id="CHEBI:37565"/>
    </ligand>
</feature>
<dbReference type="Gene3D" id="3.40.50.300">
    <property type="entry name" value="P-loop containing nucleotide triphosphate hydrolases"/>
    <property type="match status" value="1"/>
</dbReference>
<comment type="pathway">
    <text evidence="5 14">Cofactor biosynthesis; adenosylcobalamin biosynthesis; adenosylcobalamin from cob(II)yrinate a,c-diamide: step 6/7.</text>
</comment>
<name>A0A934IIJ2_9HYPH</name>
<keyword evidence="9 14" id="KW-0808">Transferase</keyword>
<evidence type="ECO:0000256" key="1">
    <source>
        <dbReference type="ARBA" id="ARBA00000312"/>
    </source>
</evidence>
<dbReference type="AlphaFoldDB" id="A0A934IIJ2"/>
<keyword evidence="13 14" id="KW-0342">GTP-binding</keyword>
<proteinExistence type="inferred from homology"/>
<keyword evidence="8 14" id="KW-0169">Cobalamin biosynthesis</keyword>
<dbReference type="InterPro" id="IPR027417">
    <property type="entry name" value="P-loop_NTPase"/>
</dbReference>
<evidence type="ECO:0000256" key="3">
    <source>
        <dbReference type="ARBA" id="ARBA00001522"/>
    </source>
</evidence>
<feature type="active site" description="GMP-histidine intermediate" evidence="15">
    <location>
        <position position="75"/>
    </location>
</feature>
<keyword evidence="18" id="KW-1185">Reference proteome</keyword>
<dbReference type="EC" id="2.7.7.62" evidence="14"/>
<dbReference type="Proteomes" id="UP000609531">
    <property type="component" value="Unassembled WGS sequence"/>
</dbReference>
<comment type="caution">
    <text evidence="17">The sequence shown here is derived from an EMBL/GenBank/DDBJ whole genome shotgun (WGS) entry which is preliminary data.</text>
</comment>
<comment type="similarity">
    <text evidence="7 14">Belongs to the CobU/CobP family.</text>
</comment>
<dbReference type="GO" id="GO:0005524">
    <property type="term" value="F:ATP binding"/>
    <property type="evidence" value="ECO:0007669"/>
    <property type="project" value="UniProtKB-UniRule"/>
</dbReference>
<dbReference type="Pfam" id="PF02283">
    <property type="entry name" value="CobU"/>
    <property type="match status" value="1"/>
</dbReference>
<comment type="catalytic activity">
    <reaction evidence="1 14">
        <text>adenosylcob(III)inamide + ATP = adenosylcob(III)inamide phosphate + ADP + H(+)</text>
        <dbReference type="Rhea" id="RHEA:15769"/>
        <dbReference type="ChEBI" id="CHEBI:2480"/>
        <dbReference type="ChEBI" id="CHEBI:15378"/>
        <dbReference type="ChEBI" id="CHEBI:30616"/>
        <dbReference type="ChEBI" id="CHEBI:58502"/>
        <dbReference type="ChEBI" id="CHEBI:456216"/>
        <dbReference type="EC" id="2.7.1.156"/>
    </reaction>
</comment>
<evidence type="ECO:0000256" key="16">
    <source>
        <dbReference type="PIRSR" id="PIRSR006135-2"/>
    </source>
</evidence>
<dbReference type="EMBL" id="JAEKJA010000001">
    <property type="protein sequence ID" value="MBJ3774347.1"/>
    <property type="molecule type" value="Genomic_DNA"/>
</dbReference>
<evidence type="ECO:0000256" key="10">
    <source>
        <dbReference type="ARBA" id="ARBA00022741"/>
    </source>
</evidence>